<gene>
    <name evidence="2" type="ORF">GCM10007853_18490</name>
</gene>
<keyword evidence="1" id="KW-0732">Signal</keyword>
<name>A0ABQ5VBB2_9PROT</name>
<comment type="caution">
    <text evidence="2">The sequence shown here is derived from an EMBL/GenBank/DDBJ whole genome shotgun (WGS) entry which is preliminary data.</text>
</comment>
<evidence type="ECO:0008006" key="4">
    <source>
        <dbReference type="Google" id="ProtNLM"/>
    </source>
</evidence>
<evidence type="ECO:0000313" key="3">
    <source>
        <dbReference type="Proteomes" id="UP001161391"/>
    </source>
</evidence>
<evidence type="ECO:0000313" key="2">
    <source>
        <dbReference type="EMBL" id="GLQ23975.1"/>
    </source>
</evidence>
<accession>A0ABQ5VBB2</accession>
<reference evidence="2" key="1">
    <citation type="journal article" date="2014" name="Int. J. Syst. Evol. Microbiol.">
        <title>Complete genome of a new Firmicutes species belonging to the dominant human colonic microbiota ('Ruminococcus bicirculans') reveals two chromosomes and a selective capacity to utilize plant glucans.</title>
        <authorList>
            <consortium name="NISC Comparative Sequencing Program"/>
            <person name="Wegmann U."/>
            <person name="Louis P."/>
            <person name="Goesmann A."/>
            <person name="Henrissat B."/>
            <person name="Duncan S.H."/>
            <person name="Flint H.J."/>
        </authorList>
    </citation>
    <scope>NUCLEOTIDE SEQUENCE</scope>
    <source>
        <strain evidence="2">NBRC 108219</strain>
    </source>
</reference>
<dbReference type="EMBL" id="BSNK01000002">
    <property type="protein sequence ID" value="GLQ23975.1"/>
    <property type="molecule type" value="Genomic_DNA"/>
</dbReference>
<evidence type="ECO:0000256" key="1">
    <source>
        <dbReference type="SAM" id="SignalP"/>
    </source>
</evidence>
<keyword evidence="3" id="KW-1185">Reference proteome</keyword>
<dbReference type="RefSeq" id="WP_284389944.1">
    <property type="nucleotide sequence ID" value="NZ_BSNK01000002.1"/>
</dbReference>
<feature type="signal peptide" evidence="1">
    <location>
        <begin position="1"/>
        <end position="19"/>
    </location>
</feature>
<protein>
    <recommendedName>
        <fullName evidence="4">Peptidase M61 catalytic domain-containing protein</fullName>
    </recommendedName>
</protein>
<reference evidence="2" key="2">
    <citation type="submission" date="2023-01" db="EMBL/GenBank/DDBJ databases">
        <title>Draft genome sequence of Algimonas ampicilliniresistens strain NBRC 108219.</title>
        <authorList>
            <person name="Sun Q."/>
            <person name="Mori K."/>
        </authorList>
    </citation>
    <scope>NUCLEOTIDE SEQUENCE</scope>
    <source>
        <strain evidence="2">NBRC 108219</strain>
    </source>
</reference>
<dbReference type="Proteomes" id="UP001161391">
    <property type="component" value="Unassembled WGS sequence"/>
</dbReference>
<proteinExistence type="predicted"/>
<organism evidence="2 3">
    <name type="scientific">Algimonas ampicilliniresistens</name>
    <dbReference type="NCBI Taxonomy" id="1298735"/>
    <lineage>
        <taxon>Bacteria</taxon>
        <taxon>Pseudomonadati</taxon>
        <taxon>Pseudomonadota</taxon>
        <taxon>Alphaproteobacteria</taxon>
        <taxon>Maricaulales</taxon>
        <taxon>Robiginitomaculaceae</taxon>
        <taxon>Algimonas</taxon>
    </lineage>
</organism>
<feature type="chain" id="PRO_5046809889" description="Peptidase M61 catalytic domain-containing protein" evidence="1">
    <location>
        <begin position="20"/>
        <end position="473"/>
    </location>
</feature>
<sequence>MKQSGLVLTFSLLSACGPAAVETPEQSEDDIAPPPISLVLTDGEQDAWTLDVELTESKPIFFSRSNGDYRRETFSVRDDQAMFDRVGGFDTIIPTDDATSVELSVTPYSGYIRGDYTPFIPFSDGGIALFTGQFELLPGDELASIEALNGNLGAWSGEQVAIPMTVKSNRTLLVRGERYQGEADIMIDGSGEYIYLGDATIVQGDAFSGVIDPGLPAWLRDSFDSELSTIFEALSDRFGYSLSDRATVLFAFRGYEGQGLSNSGGALPGSVLALETSGSALRDPNEQVRGHFRWFFAHEAAHLFQHQNGKIGGQEVAWIHEGAANAMAGRILIDRGLRDAASYEASLAATFVRCADGLKGRTLEETMRAGRVGAYDCGEIIAIMSDAALPEHDLYDLWSTLITRSEDLAQYGADDYFAAMTELGAKAEIVADLRRLTTEPVENAMAQLQSLLAAVGLDTVEADGRIVRIALPG</sequence>
<dbReference type="PROSITE" id="PS51257">
    <property type="entry name" value="PROKAR_LIPOPROTEIN"/>
    <property type="match status" value="1"/>
</dbReference>